<dbReference type="PANTHER" id="PTHR43625:SF40">
    <property type="entry name" value="ALDO-KETO REDUCTASE YAKC [NADP(+)]"/>
    <property type="match status" value="1"/>
</dbReference>
<evidence type="ECO:0000313" key="3">
    <source>
        <dbReference type="EMBL" id="KAK2077972.1"/>
    </source>
</evidence>
<reference evidence="3" key="1">
    <citation type="submission" date="2021-01" db="EMBL/GenBank/DDBJ databases">
        <authorList>
            <person name="Eckstrom K.M.E."/>
        </authorList>
    </citation>
    <scope>NUCLEOTIDE SEQUENCE</scope>
    <source>
        <strain evidence="3">UVCC 0001</strain>
    </source>
</reference>
<dbReference type="GO" id="GO:0005737">
    <property type="term" value="C:cytoplasm"/>
    <property type="evidence" value="ECO:0007669"/>
    <property type="project" value="TreeGrafter"/>
</dbReference>
<dbReference type="EMBL" id="JASFZW010000005">
    <property type="protein sequence ID" value="KAK2077972.1"/>
    <property type="molecule type" value="Genomic_DNA"/>
</dbReference>
<feature type="domain" description="NADP-dependent oxidoreductase" evidence="2">
    <location>
        <begin position="20"/>
        <end position="311"/>
    </location>
</feature>
<dbReference type="InterPro" id="IPR023210">
    <property type="entry name" value="NADP_OxRdtase_dom"/>
</dbReference>
<evidence type="ECO:0000256" key="1">
    <source>
        <dbReference type="ARBA" id="ARBA00023002"/>
    </source>
</evidence>
<gene>
    <name evidence="3" type="ORF">QBZ16_003840</name>
</gene>
<dbReference type="AlphaFoldDB" id="A0AAD9MI78"/>
<evidence type="ECO:0000259" key="2">
    <source>
        <dbReference type="Pfam" id="PF00248"/>
    </source>
</evidence>
<evidence type="ECO:0000313" key="4">
    <source>
        <dbReference type="Proteomes" id="UP001255856"/>
    </source>
</evidence>
<accession>A0AAD9MI78</accession>
<dbReference type="Pfam" id="PF00248">
    <property type="entry name" value="Aldo_ket_red"/>
    <property type="match status" value="1"/>
</dbReference>
<dbReference type="PANTHER" id="PTHR43625">
    <property type="entry name" value="AFLATOXIN B1 ALDEHYDE REDUCTASE"/>
    <property type="match status" value="1"/>
</dbReference>
<sequence>MSTKLQPRSLGRQGLRSSALGFGAMSLTDGFYKSDISAEQGIQVLHRAKDLGVTLINTAVFYGGGSNEELIGRAFPGPEKDDLIYATKWGLNMDFSPAYTPEGALEAVKGSLERTGKGAVDLLTLRGPLPPEADLEAIAKTLKDLVDGGKVKYLGVSELPAEQVRAIHEISSLSVVELEWSLFSRDCEAELVPTCRELGIGFLAYSPLGRGILAGRFKSATEVPEGDFRAQGNPRFQQDNFKRNLALAEALGRVAERRGVTRGQLALAWLLAQGDDVVPIPGTKSIKYLEENMAALQISLTKEELEEIESAVPKGAAAGDRYGA</sequence>
<comment type="caution">
    <text evidence="3">The sequence shown here is derived from an EMBL/GenBank/DDBJ whole genome shotgun (WGS) entry which is preliminary data.</text>
</comment>
<name>A0AAD9MI78_PROWI</name>
<keyword evidence="1" id="KW-0560">Oxidoreductase</keyword>
<dbReference type="SUPFAM" id="SSF51430">
    <property type="entry name" value="NAD(P)-linked oxidoreductase"/>
    <property type="match status" value="1"/>
</dbReference>
<keyword evidence="4" id="KW-1185">Reference proteome</keyword>
<dbReference type="InterPro" id="IPR050791">
    <property type="entry name" value="Aldo-Keto_reductase"/>
</dbReference>
<dbReference type="InterPro" id="IPR036812">
    <property type="entry name" value="NAD(P)_OxRdtase_dom_sf"/>
</dbReference>
<dbReference type="GO" id="GO:0016491">
    <property type="term" value="F:oxidoreductase activity"/>
    <property type="evidence" value="ECO:0007669"/>
    <property type="project" value="UniProtKB-KW"/>
</dbReference>
<organism evidence="3 4">
    <name type="scientific">Prototheca wickerhamii</name>
    <dbReference type="NCBI Taxonomy" id="3111"/>
    <lineage>
        <taxon>Eukaryota</taxon>
        <taxon>Viridiplantae</taxon>
        <taxon>Chlorophyta</taxon>
        <taxon>core chlorophytes</taxon>
        <taxon>Trebouxiophyceae</taxon>
        <taxon>Chlorellales</taxon>
        <taxon>Chlorellaceae</taxon>
        <taxon>Prototheca</taxon>
    </lineage>
</organism>
<protein>
    <recommendedName>
        <fullName evidence="2">NADP-dependent oxidoreductase domain-containing protein</fullName>
    </recommendedName>
</protein>
<dbReference type="Gene3D" id="3.20.20.100">
    <property type="entry name" value="NADP-dependent oxidoreductase domain"/>
    <property type="match status" value="1"/>
</dbReference>
<dbReference type="Proteomes" id="UP001255856">
    <property type="component" value="Unassembled WGS sequence"/>
</dbReference>
<proteinExistence type="predicted"/>